<organism evidence="5 6">
    <name type="scientific">Faecalibacter macacae</name>
    <dbReference type="NCBI Taxonomy" id="1859289"/>
    <lineage>
        <taxon>Bacteria</taxon>
        <taxon>Pseudomonadati</taxon>
        <taxon>Bacteroidota</taxon>
        <taxon>Flavobacteriia</taxon>
        <taxon>Flavobacteriales</taxon>
        <taxon>Weeksellaceae</taxon>
        <taxon>Faecalibacter</taxon>
    </lineage>
</organism>
<dbReference type="AlphaFoldDB" id="A0A3L9MA15"/>
<dbReference type="InterPro" id="IPR033120">
    <property type="entry name" value="HOTDOG_ACOT"/>
</dbReference>
<dbReference type="RefSeq" id="WP_121934587.1">
    <property type="nucleotide sequence ID" value="NZ_RDOJ01000008.1"/>
</dbReference>
<dbReference type="Gene3D" id="3.10.129.10">
    <property type="entry name" value="Hotdog Thioesterase"/>
    <property type="match status" value="1"/>
</dbReference>
<evidence type="ECO:0000313" key="6">
    <source>
        <dbReference type="Proteomes" id="UP000275348"/>
    </source>
</evidence>
<comment type="similarity">
    <text evidence="1">Belongs to the acyl coenzyme A hydrolase family.</text>
</comment>
<dbReference type="InterPro" id="IPR029069">
    <property type="entry name" value="HotDog_dom_sf"/>
</dbReference>
<name>A0A3L9MA15_9FLAO</name>
<comment type="caution">
    <text evidence="5">The sequence shown here is derived from an EMBL/GenBank/DDBJ whole genome shotgun (WGS) entry which is preliminary data.</text>
</comment>
<dbReference type="PANTHER" id="PTHR11049:SF16">
    <property type="entry name" value="PROTEIN VDLD"/>
    <property type="match status" value="1"/>
</dbReference>
<dbReference type="GO" id="GO:0052816">
    <property type="term" value="F:long-chain fatty acyl-CoA hydrolase activity"/>
    <property type="evidence" value="ECO:0007669"/>
    <property type="project" value="TreeGrafter"/>
</dbReference>
<protein>
    <submittedName>
        <fullName evidence="5">Acyl-CoA thioesterase</fullName>
    </submittedName>
</protein>
<dbReference type="InterPro" id="IPR040170">
    <property type="entry name" value="Cytosol_ACT"/>
</dbReference>
<dbReference type="Proteomes" id="UP000275348">
    <property type="component" value="Unassembled WGS sequence"/>
</dbReference>
<proteinExistence type="inferred from homology"/>
<gene>
    <name evidence="5" type="ORF">EAH69_07585</name>
</gene>
<evidence type="ECO:0000256" key="3">
    <source>
        <dbReference type="PROSITE-ProRule" id="PRU01106"/>
    </source>
</evidence>
<dbReference type="OrthoDB" id="9801856at2"/>
<dbReference type="InterPro" id="IPR006683">
    <property type="entry name" value="Thioestr_dom"/>
</dbReference>
<evidence type="ECO:0000256" key="1">
    <source>
        <dbReference type="ARBA" id="ARBA00010458"/>
    </source>
</evidence>
<dbReference type="PANTHER" id="PTHR11049">
    <property type="entry name" value="ACYL COENZYME A THIOESTER HYDROLASE"/>
    <property type="match status" value="1"/>
</dbReference>
<dbReference type="GO" id="GO:0005829">
    <property type="term" value="C:cytosol"/>
    <property type="evidence" value="ECO:0007669"/>
    <property type="project" value="TreeGrafter"/>
</dbReference>
<feature type="domain" description="HotDog ACOT-type" evidence="4">
    <location>
        <begin position="7"/>
        <end position="119"/>
    </location>
</feature>
<dbReference type="CDD" id="cd03442">
    <property type="entry name" value="BFIT_BACH"/>
    <property type="match status" value="1"/>
</dbReference>
<reference evidence="5 6" key="1">
    <citation type="submission" date="2018-10" db="EMBL/GenBank/DDBJ databases">
        <authorList>
            <person name="Chen X."/>
        </authorList>
    </citation>
    <scope>NUCLEOTIDE SEQUENCE [LARGE SCALE GENOMIC DNA]</scope>
    <source>
        <strain evidence="5 6">YIM 102668</strain>
    </source>
</reference>
<dbReference type="SUPFAM" id="SSF54637">
    <property type="entry name" value="Thioesterase/thiol ester dehydrase-isomerase"/>
    <property type="match status" value="1"/>
</dbReference>
<accession>A0A3L9MA15</accession>
<dbReference type="PROSITE" id="PS51770">
    <property type="entry name" value="HOTDOG_ACOT"/>
    <property type="match status" value="1"/>
</dbReference>
<evidence type="ECO:0000313" key="5">
    <source>
        <dbReference type="EMBL" id="RLZ09905.1"/>
    </source>
</evidence>
<keyword evidence="6" id="KW-1185">Reference proteome</keyword>
<evidence type="ECO:0000256" key="2">
    <source>
        <dbReference type="ARBA" id="ARBA00022801"/>
    </source>
</evidence>
<keyword evidence="2 3" id="KW-0378">Hydrolase</keyword>
<evidence type="ECO:0000259" key="4">
    <source>
        <dbReference type="PROSITE" id="PS51770"/>
    </source>
</evidence>
<dbReference type="EMBL" id="RDOJ01000008">
    <property type="protein sequence ID" value="RLZ09905.1"/>
    <property type="molecule type" value="Genomic_DNA"/>
</dbReference>
<sequence>MIYKTVESSLITFSQLMLPSHSNFSGKIHGGYLLSLMDQIAFACGSKYSGKYCVTASVDRVDFLTPVEVGELVTLNASVNYVGNTSMVIGIRVESQNVQTGEIRHCNSSYFTMICKEENGEKADAPKLILRSPNEIRRFYKALHRIEEHKKAALQVKDPMDYHSDDLINYLLEHYNVKIQLDSRL</sequence>
<dbReference type="Pfam" id="PF03061">
    <property type="entry name" value="4HBT"/>
    <property type="match status" value="1"/>
</dbReference>
<dbReference type="GO" id="GO:0006637">
    <property type="term" value="P:acyl-CoA metabolic process"/>
    <property type="evidence" value="ECO:0007669"/>
    <property type="project" value="TreeGrafter"/>
</dbReference>